<evidence type="ECO:0000313" key="3">
    <source>
        <dbReference type="Proteomes" id="UP001178507"/>
    </source>
</evidence>
<name>A0AA36NDP9_9DINO</name>
<comment type="caution">
    <text evidence="2">The sequence shown here is derived from an EMBL/GenBank/DDBJ whole genome shotgun (WGS) entry which is preliminary data.</text>
</comment>
<dbReference type="AlphaFoldDB" id="A0AA36NDP9"/>
<reference evidence="2" key="1">
    <citation type="submission" date="2023-08" db="EMBL/GenBank/DDBJ databases">
        <authorList>
            <person name="Chen Y."/>
            <person name="Shah S."/>
            <person name="Dougan E. K."/>
            <person name="Thang M."/>
            <person name="Chan C."/>
        </authorList>
    </citation>
    <scope>NUCLEOTIDE SEQUENCE</scope>
</reference>
<feature type="region of interest" description="Disordered" evidence="1">
    <location>
        <begin position="31"/>
        <end position="77"/>
    </location>
</feature>
<gene>
    <name evidence="2" type="ORF">EVOR1521_LOCUS26002</name>
</gene>
<evidence type="ECO:0000313" key="2">
    <source>
        <dbReference type="EMBL" id="CAJ1403297.1"/>
    </source>
</evidence>
<protein>
    <submittedName>
        <fullName evidence="2">Uncharacterized protein</fullName>
    </submittedName>
</protein>
<dbReference type="EMBL" id="CAUJNA010003489">
    <property type="protein sequence ID" value="CAJ1403297.1"/>
    <property type="molecule type" value="Genomic_DNA"/>
</dbReference>
<feature type="non-terminal residue" evidence="2">
    <location>
        <position position="1"/>
    </location>
</feature>
<dbReference type="Proteomes" id="UP001178507">
    <property type="component" value="Unassembled WGS sequence"/>
</dbReference>
<dbReference type="SUPFAM" id="SSF69318">
    <property type="entry name" value="Integrin alpha N-terminal domain"/>
    <property type="match status" value="1"/>
</dbReference>
<accession>A0AA36NDP9</accession>
<keyword evidence="3" id="KW-1185">Reference proteome</keyword>
<organism evidence="2 3">
    <name type="scientific">Effrenium voratum</name>
    <dbReference type="NCBI Taxonomy" id="2562239"/>
    <lineage>
        <taxon>Eukaryota</taxon>
        <taxon>Sar</taxon>
        <taxon>Alveolata</taxon>
        <taxon>Dinophyceae</taxon>
        <taxon>Suessiales</taxon>
        <taxon>Symbiodiniaceae</taxon>
        <taxon>Effrenium</taxon>
    </lineage>
</organism>
<sequence length="208" mass="21624">TTCSTCQRDFLSGAYFCANCGQKRGYSKPVSTLQSRMPATSTPTIRRAQDNFSTQRSPFEAPEGACAPPEEEPEGLGRRVSEVDSNFTAVAVELHNAKYASMPTQAMHAAPPLPSPAPAWKVCTNSAKGAATVALDLSGNGMPDVYVKGADLDNDGIPDILQQTGGAADRHGAGARGTSAQGGKCCAGHGSERGGRMVLRGRRGGRGL</sequence>
<dbReference type="InterPro" id="IPR028994">
    <property type="entry name" value="Integrin_alpha_N"/>
</dbReference>
<feature type="compositionally biased region" description="Low complexity" evidence="1">
    <location>
        <begin position="58"/>
        <end position="68"/>
    </location>
</feature>
<feature type="compositionally biased region" description="Basic residues" evidence="1">
    <location>
        <begin position="199"/>
        <end position="208"/>
    </location>
</feature>
<proteinExistence type="predicted"/>
<feature type="compositionally biased region" description="Polar residues" evidence="1">
    <location>
        <begin position="31"/>
        <end position="57"/>
    </location>
</feature>
<evidence type="ECO:0000256" key="1">
    <source>
        <dbReference type="SAM" id="MobiDB-lite"/>
    </source>
</evidence>
<feature type="region of interest" description="Disordered" evidence="1">
    <location>
        <begin position="165"/>
        <end position="208"/>
    </location>
</feature>